<reference evidence="4" key="1">
    <citation type="submission" date="2021-02" db="EMBL/GenBank/DDBJ databases">
        <title>First Annotated Genome of the Yellow-green Alga Tribonema minus.</title>
        <authorList>
            <person name="Mahan K.M."/>
        </authorList>
    </citation>
    <scope>NUCLEOTIDE SEQUENCE</scope>
    <source>
        <strain evidence="4">UTEX B ZZ1240</strain>
    </source>
</reference>
<feature type="compositionally biased region" description="Low complexity" evidence="2">
    <location>
        <begin position="948"/>
        <end position="969"/>
    </location>
</feature>
<evidence type="ECO:0000256" key="2">
    <source>
        <dbReference type="SAM" id="MobiDB-lite"/>
    </source>
</evidence>
<feature type="region of interest" description="Disordered" evidence="2">
    <location>
        <begin position="591"/>
        <end position="618"/>
    </location>
</feature>
<feature type="region of interest" description="Disordered" evidence="2">
    <location>
        <begin position="946"/>
        <end position="969"/>
    </location>
</feature>
<feature type="domain" description="Fungal-type protein kinase" evidence="3">
    <location>
        <begin position="372"/>
        <end position="441"/>
    </location>
</feature>
<dbReference type="OrthoDB" id="2683627at2759"/>
<gene>
    <name evidence="4" type="ORF">JKP88DRAFT_243302</name>
</gene>
<proteinExistence type="predicted"/>
<dbReference type="InterPro" id="IPR040976">
    <property type="entry name" value="Pkinase_fungal"/>
</dbReference>
<evidence type="ECO:0000313" key="5">
    <source>
        <dbReference type="Proteomes" id="UP000664859"/>
    </source>
</evidence>
<dbReference type="AlphaFoldDB" id="A0A836CJM1"/>
<sequence length="969" mass="103900">MTPLHACALTVMDERAGRIADRRRQLDSLLESKRGVLTDAGLWEDVDPDDVRMALIKQGIISQARIDSCTVKEMTDAGIPLMVAKALKGSVAALAEAGAGSGAGGIAAADGAVTVVSALEVSVGDSAIAALSAQLNDVKHEVSAQLSAQLNDVKHEVAEVKREFKRYKGATTTTTTHADIGKALLDTSRVCDFAEVLPDMGELKLSELVQAALPHVADWGSATEEKELQAMFFDACKAMLLVIKSQLTALDTHKSNYYKHPTAKIDVALSLCPQLLAAFMSATPDQLGYNTSSIPTELSIEGGQTVMKFVPIAYIQRSHAQTTSVFQANLSVGRRRFEPVAVKVAPAAHVDREVRIMPIAVMGWKSCVNWLKDISPSNIIVHNNRGFLLDYHVACEVATAARAPTRFTGKLVYSSLSLHEGYGDQQHTVAADLESLFYTFLDLATKEVNSKALLWRKTEQCTMQAVKHNTMTGAGLRCNRKSQTANDVKRYAVYAVHVQDSGVIANRKPQTMYRVVLSCRRCSGLRCNRLDDSNDSFNGSAEMIMCALQLLQHQDDHGIATFSSASVWSQLIERGAAQLSFTRPCDRFSTVQEGEEPDRGHTTTTPTTTRPVRQSETHRRERARFNDFEYDPVVKDVNKLCELTLPTTCYHGDENAQVHELKVVIERVIIDITAGCDPRAAETIAAMRSLALTVAMVAGWPEAFWFVVYKRDKQRHSQMLAVVSVLRGTAQNLRGPGGRLPHRCRKEHHKCDILSSRRDTRRALSKRTCCDGLVCMVAADTSSTSTSADGERLLASAESRCVRLPFCAVEKATCDLRAQGTGPLTCCAGNYCNATTNTCLVTTANPTPSPTAEPNPTPTALPTSAATKPGITAQPTAAVTPAPTTLAIVTPAPTAAVTPAPTPASKPSVITAQPTSTATPAPTAVSSVVDEPTAAPTAAPTMVAQTEAPTAAPTAAGSVSPTAAPTAMA</sequence>
<comment type="caution">
    <text evidence="4">The sequence shown here is derived from an EMBL/GenBank/DDBJ whole genome shotgun (WGS) entry which is preliminary data.</text>
</comment>
<dbReference type="Proteomes" id="UP000664859">
    <property type="component" value="Unassembled WGS sequence"/>
</dbReference>
<keyword evidence="1" id="KW-0175">Coiled coil</keyword>
<dbReference type="EMBL" id="JAFCMP010000057">
    <property type="protein sequence ID" value="KAG5189040.1"/>
    <property type="molecule type" value="Genomic_DNA"/>
</dbReference>
<dbReference type="Gene3D" id="1.10.510.10">
    <property type="entry name" value="Transferase(Phosphotransferase) domain 1"/>
    <property type="match status" value="1"/>
</dbReference>
<dbReference type="Pfam" id="PF17667">
    <property type="entry name" value="Pkinase_fungal"/>
    <property type="match status" value="1"/>
</dbReference>
<dbReference type="InterPro" id="IPR011009">
    <property type="entry name" value="Kinase-like_dom_sf"/>
</dbReference>
<feature type="compositionally biased region" description="Low complexity" evidence="2">
    <location>
        <begin position="914"/>
        <end position="933"/>
    </location>
</feature>
<keyword evidence="5" id="KW-1185">Reference proteome</keyword>
<evidence type="ECO:0000256" key="1">
    <source>
        <dbReference type="SAM" id="Coils"/>
    </source>
</evidence>
<organism evidence="4 5">
    <name type="scientific">Tribonema minus</name>
    <dbReference type="NCBI Taxonomy" id="303371"/>
    <lineage>
        <taxon>Eukaryota</taxon>
        <taxon>Sar</taxon>
        <taxon>Stramenopiles</taxon>
        <taxon>Ochrophyta</taxon>
        <taxon>PX clade</taxon>
        <taxon>Xanthophyceae</taxon>
        <taxon>Tribonematales</taxon>
        <taxon>Tribonemataceae</taxon>
        <taxon>Tribonema</taxon>
    </lineage>
</organism>
<evidence type="ECO:0000313" key="4">
    <source>
        <dbReference type="EMBL" id="KAG5189040.1"/>
    </source>
</evidence>
<protein>
    <recommendedName>
        <fullName evidence="3">Fungal-type protein kinase domain-containing protein</fullName>
    </recommendedName>
</protein>
<feature type="region of interest" description="Disordered" evidence="2">
    <location>
        <begin position="897"/>
        <end position="933"/>
    </location>
</feature>
<feature type="coiled-coil region" evidence="1">
    <location>
        <begin position="143"/>
        <end position="170"/>
    </location>
</feature>
<evidence type="ECO:0000259" key="3">
    <source>
        <dbReference type="Pfam" id="PF17667"/>
    </source>
</evidence>
<name>A0A836CJM1_9STRA</name>
<dbReference type="SUPFAM" id="SSF56112">
    <property type="entry name" value="Protein kinase-like (PK-like)"/>
    <property type="match status" value="1"/>
</dbReference>
<accession>A0A836CJM1</accession>